<dbReference type="GO" id="GO:0005737">
    <property type="term" value="C:cytoplasm"/>
    <property type="evidence" value="ECO:0007669"/>
    <property type="project" value="UniProtKB-SubCell"/>
</dbReference>
<dbReference type="GO" id="GO:0031177">
    <property type="term" value="F:phosphopantetheine binding"/>
    <property type="evidence" value="ECO:0007669"/>
    <property type="project" value="InterPro"/>
</dbReference>
<dbReference type="InterPro" id="IPR011032">
    <property type="entry name" value="GroES-like_sf"/>
</dbReference>
<keyword evidence="7" id="KW-0677">Repeat</keyword>
<evidence type="ECO:0000259" key="12">
    <source>
        <dbReference type="PROSITE" id="PS50075"/>
    </source>
</evidence>
<dbReference type="InterPro" id="IPR001227">
    <property type="entry name" value="Ac_transferase_dom_sf"/>
</dbReference>
<proteinExistence type="predicted"/>
<dbReference type="InterPro" id="IPR049552">
    <property type="entry name" value="PKS_DH_N"/>
</dbReference>
<dbReference type="Gene3D" id="3.30.70.250">
    <property type="entry name" value="Malonyl-CoA ACP transacylase, ACP-binding"/>
    <property type="match status" value="1"/>
</dbReference>
<dbReference type="EMBL" id="MVHZ01000013">
    <property type="protein sequence ID" value="ORA99917.1"/>
    <property type="molecule type" value="Genomic_DNA"/>
</dbReference>
<dbReference type="Pfam" id="PF00698">
    <property type="entry name" value="Acyl_transf_1"/>
    <property type="match status" value="1"/>
</dbReference>
<dbReference type="SUPFAM" id="SSF53901">
    <property type="entry name" value="Thiolase-like"/>
    <property type="match status" value="1"/>
</dbReference>
<dbReference type="GO" id="GO:0005886">
    <property type="term" value="C:plasma membrane"/>
    <property type="evidence" value="ECO:0007669"/>
    <property type="project" value="TreeGrafter"/>
</dbReference>
<sequence>MTTPLNPAPRPSTSSVAVIGLACRLPGGIDSPQRFWQALLRGDDFIDEVPADRWDADSYYGPEPGVPGRSVSRWGAFLETVGAFDADFFGMTEPEAIAIDPQHRLLLETSWEAVEHAGLDPATLARSQTGVFVGLTHSDYELLSAEHGAPEGPYGFTGTSSSFASARVSQALGLHGPALTVDTACSSGLMAVHQACQSLQVGESDLALAGGVSVMLEPHRSVAGSQQGLLSPTGRCRSFDADADGYVAGEACVVLLLKRLPEAVRDQNRILAVLRGSAANHDGSAGLGAERSEQAQIAGYRSALAAAGVEPATVGLVEAHGLGSPDADLAEYKGLAAVYGAEAPCYLGSVKTNFGHCQSASGPLGLLKAILAVAHGTVPEHLNFTRLPDQLAQVRTNLVVPQENSPWPAPADHPRRAAVSAHGLSGTNVHVIVEQSPVPALPDSPPASAQDPRPELLFPISATSAQQLRQTSARLADWIEEHGTALTDAGLADLGYTLARGRSHRPIRTTVAASNFGELGEALRGIADNDLPYHPAVGPDGHGPVWVFAEHIARWTGMAELLVAEPAFAAAIAAMEPLVADESGFSLTEAITAEVPPAEIERVHLISFAIQVGLADAMKAYGVRPGAVIGHSLGEVAAAVVAGGLTLRDGIIVTARRSRLLSRIAGSGAMATVELPAQQVLSEFSIRDVSGAVLAVVESPVSTTIGGDAEAVRDLVAAWQQQGVAAHEVAATVAAHSPQVEPILEDLARDLSDLQPSEPEVPYFSATLWAPRDRPAFDGAYWAENLRYTARFAAAIQAAIKDGFRVFGELAPRSDLAAAIEQNAVSLDTPIAALAAAPNTPEAASWNGLRGFVADLHSVGTAIDFAAHYPSGRLVEAPLPSWDHRQLLLSRESADATPRGAAVQAVHPLLGAHVHLLEEPERHVWQGDAGTVAHPWLADLRDNNTATLPVAAYGEMALVAARMSLGESAEVRDLRFSQPLLLDEQTPVSSGAVLGVPGVLDFTVTTHQDRERLRCATAVLHAVTDVGPPAARDIVALLAAHPTRVAEADLHHADGGHGTRHGRGFPGLTAIRYGSAQPIVGATALAEITLPGPLRSQQALYDIHPALLEACIHSVVLRPDVPRGADGAALRPVGVRRLRRHHLIRDARYCLSTVTATRADAYEADLELLDVSGTVLLRAEGLRFVTSGAEREAAERALDERLLTIEWLRRDAPDAGSAGSGRWLLLNTADAADPLATGLAAALAGAQGQSDVVSIQAGGPPADALQGVLEGRSGVVLVTAAPDSGALSPQRSRAVMANLLQVVKQMAALPGESPRLYVVTRGAASVQPGDRINLEQAGLRGLMRVIDSEHPHLKVTAIDLDSDTAGAATDFTDVAACVAAQVHSGSDEDETAWRAGAWHTARLRPGPFGPADRRTTVVEHGRDGVRLQWGHPTEGAGWELVAQPRPAPATGQIEVAVTATGAIHDATATTGGLADFAGVVAVVGADVTGHQVGDHVAGISPEGQLSAFVTCDARLAATLPAQVPLSEAAALPSAYATAWLALHDLARIAATDTVLIHRATDGVGQAALAVARAAGCTIFATADTPQRRQRLRDGGVAHVYDCSTADFADRIQQDTGGRGVDVVLHCLSGPARRAGIDVLGYGGRFIELNAGDVDEASWLALLPFRRNLSLHVVDVAVLAHSQPHTVQRLLATVYQQVAQGLLPIPPTIHQPLLDIAAARKLSDETDSGATLVLDAPQAGEAVAVVPPEQAQLYRADGAYIVTGATAGPGLHLAAELAAAGCGRLVLNGLAAPDSDAHQVIERLRADGNDVQLVYGDIADPQTASRLVAVATESGLPVRGVLHAVDAVAQASLVEVTEDLIDHCWAPKVDGAVNLHRALGEGSTAEPVDWFCVFSSTAALIGSPGHGATAAADSWLDAFGHWRQRQGLSATVIGWGPWAQAAGATDLPATGRAAITYAEGARAFDAVLRYARTYSGYAPVSGAPWLTALAHRSRFAEAFKSVRQGSPDAERFLAELKQLPRDEWLGAILRLVSDQISLLLRRTVDQDRPLPEYGLDSLASLEFRTRIETETGVRVGPAQLTTVAGLSRHVCDQLVARVEQEEPVDAG</sequence>
<dbReference type="Gene3D" id="3.10.129.110">
    <property type="entry name" value="Polyketide synthase dehydratase"/>
    <property type="match status" value="1"/>
</dbReference>
<keyword evidence="6" id="KW-0808">Transferase</keyword>
<comment type="pathway">
    <text evidence="2">Antibiotic biosynthesis.</text>
</comment>
<dbReference type="InterPro" id="IPR016039">
    <property type="entry name" value="Thiolase-like"/>
</dbReference>
<dbReference type="InterPro" id="IPR013968">
    <property type="entry name" value="PKS_KR"/>
</dbReference>
<evidence type="ECO:0000256" key="8">
    <source>
        <dbReference type="ARBA" id="ARBA00022857"/>
    </source>
</evidence>
<dbReference type="InterPro" id="IPR049900">
    <property type="entry name" value="PKS_mFAS_DH"/>
</dbReference>
<dbReference type="InterPro" id="IPR018201">
    <property type="entry name" value="Ketoacyl_synth_AS"/>
</dbReference>
<dbReference type="GO" id="GO:0016491">
    <property type="term" value="F:oxidoreductase activity"/>
    <property type="evidence" value="ECO:0007669"/>
    <property type="project" value="InterPro"/>
</dbReference>
<dbReference type="Pfam" id="PF14765">
    <property type="entry name" value="PS-DH"/>
    <property type="match status" value="1"/>
</dbReference>
<gene>
    <name evidence="15" type="ORF">BST33_12600</name>
</gene>
<feature type="domain" description="Ketosynthase family 3 (KS3)" evidence="13">
    <location>
        <begin position="13"/>
        <end position="435"/>
    </location>
</feature>
<dbReference type="InterPro" id="IPR053386">
    <property type="entry name" value="MBFA_synthase"/>
</dbReference>
<feature type="region of interest" description="C-terminal hotdog fold" evidence="11">
    <location>
        <begin position="1042"/>
        <end position="1193"/>
    </location>
</feature>
<evidence type="ECO:0000256" key="1">
    <source>
        <dbReference type="ARBA" id="ARBA00004496"/>
    </source>
</evidence>
<comment type="subcellular location">
    <subcellularLocation>
        <location evidence="1">Cytoplasm</location>
    </subcellularLocation>
</comment>
<dbReference type="InterPro" id="IPR042104">
    <property type="entry name" value="PKS_dehydratase_sf"/>
</dbReference>
<evidence type="ECO:0000256" key="5">
    <source>
        <dbReference type="ARBA" id="ARBA00022553"/>
    </source>
</evidence>
<evidence type="ECO:0000259" key="14">
    <source>
        <dbReference type="PROSITE" id="PS52019"/>
    </source>
</evidence>
<comment type="caution">
    <text evidence="15">The sequence shown here is derived from an EMBL/GenBank/DDBJ whole genome shotgun (WGS) entry which is preliminary data.</text>
</comment>
<dbReference type="InterPro" id="IPR049551">
    <property type="entry name" value="PKS_DH_C"/>
</dbReference>
<dbReference type="Pfam" id="PF21089">
    <property type="entry name" value="PKS_DH_N"/>
    <property type="match status" value="1"/>
</dbReference>
<evidence type="ECO:0000256" key="2">
    <source>
        <dbReference type="ARBA" id="ARBA00004792"/>
    </source>
</evidence>
<dbReference type="Pfam" id="PF00109">
    <property type="entry name" value="ketoacyl-synt"/>
    <property type="match status" value="1"/>
</dbReference>
<dbReference type="SUPFAM" id="SSF52151">
    <property type="entry name" value="FabD/lysophospholipase-like"/>
    <property type="match status" value="1"/>
</dbReference>
<dbReference type="GO" id="GO:0004315">
    <property type="term" value="F:3-oxoacyl-[acyl-carrier-protein] synthase activity"/>
    <property type="evidence" value="ECO:0007669"/>
    <property type="project" value="InterPro"/>
</dbReference>
<dbReference type="PROSITE" id="PS52019">
    <property type="entry name" value="PKS_MFAS_DH"/>
    <property type="match status" value="1"/>
</dbReference>
<dbReference type="Pfam" id="PF02801">
    <property type="entry name" value="Ketoacyl-synt_C"/>
    <property type="match status" value="1"/>
</dbReference>
<feature type="region of interest" description="N-terminal hotdog fold" evidence="11">
    <location>
        <begin position="907"/>
        <end position="1026"/>
    </location>
</feature>
<dbReference type="InterPro" id="IPR016036">
    <property type="entry name" value="Malonyl_transacylase_ACP-bd"/>
</dbReference>
<dbReference type="InterPro" id="IPR050091">
    <property type="entry name" value="PKS_NRPS_Biosynth_Enz"/>
</dbReference>
<dbReference type="InterPro" id="IPR009081">
    <property type="entry name" value="PP-bd_ACP"/>
</dbReference>
<dbReference type="InterPro" id="IPR020843">
    <property type="entry name" value="ER"/>
</dbReference>
<dbReference type="InterPro" id="IPR057326">
    <property type="entry name" value="KR_dom"/>
</dbReference>
<evidence type="ECO:0000313" key="15">
    <source>
        <dbReference type="EMBL" id="ORA99917.1"/>
    </source>
</evidence>
<dbReference type="Pfam" id="PF00550">
    <property type="entry name" value="PP-binding"/>
    <property type="match status" value="1"/>
</dbReference>
<protein>
    <submittedName>
        <fullName evidence="15">Polyketide synthase</fullName>
    </submittedName>
</protein>
<evidence type="ECO:0000256" key="6">
    <source>
        <dbReference type="ARBA" id="ARBA00022679"/>
    </source>
</evidence>
<keyword evidence="8" id="KW-0521">NADP</keyword>
<dbReference type="InterPro" id="IPR014031">
    <property type="entry name" value="Ketoacyl_synth_C"/>
</dbReference>
<dbReference type="RefSeq" id="WP_083026595.1">
    <property type="nucleotide sequence ID" value="NZ_AP022589.1"/>
</dbReference>
<dbReference type="PANTHER" id="PTHR43775:SF37">
    <property type="entry name" value="SI:DKEY-61P9.11"/>
    <property type="match status" value="1"/>
</dbReference>
<dbReference type="InterPro" id="IPR036736">
    <property type="entry name" value="ACP-like_sf"/>
</dbReference>
<dbReference type="PROSITE" id="PS52004">
    <property type="entry name" value="KS3_2"/>
    <property type="match status" value="1"/>
</dbReference>
<organism evidence="15 16">
    <name type="scientific">Mycolicibacter minnesotensis</name>
    <dbReference type="NCBI Taxonomy" id="1118379"/>
    <lineage>
        <taxon>Bacteria</taxon>
        <taxon>Bacillati</taxon>
        <taxon>Actinomycetota</taxon>
        <taxon>Actinomycetes</taxon>
        <taxon>Mycobacteriales</taxon>
        <taxon>Mycobacteriaceae</taxon>
        <taxon>Mycolicibacter</taxon>
    </lineage>
</organism>
<accession>A0AA91M4J7</accession>
<keyword evidence="5" id="KW-0597">Phosphoprotein</keyword>
<evidence type="ECO:0000256" key="4">
    <source>
        <dbReference type="ARBA" id="ARBA00022490"/>
    </source>
</evidence>
<evidence type="ECO:0000256" key="10">
    <source>
        <dbReference type="ARBA" id="ARBA00023315"/>
    </source>
</evidence>
<dbReference type="SUPFAM" id="SSF51735">
    <property type="entry name" value="NAD(P)-binding Rossmann-fold domains"/>
    <property type="match status" value="3"/>
</dbReference>
<evidence type="ECO:0000256" key="7">
    <source>
        <dbReference type="ARBA" id="ARBA00022737"/>
    </source>
</evidence>
<dbReference type="InterPro" id="IPR014030">
    <property type="entry name" value="Ketoacyl_synth_N"/>
</dbReference>
<dbReference type="InterPro" id="IPR036291">
    <property type="entry name" value="NAD(P)-bd_dom_sf"/>
</dbReference>
<dbReference type="InterPro" id="IPR020807">
    <property type="entry name" value="PKS_DH"/>
</dbReference>
<dbReference type="CDD" id="cd05195">
    <property type="entry name" value="enoyl_red"/>
    <property type="match status" value="1"/>
</dbReference>
<evidence type="ECO:0000259" key="13">
    <source>
        <dbReference type="PROSITE" id="PS52004"/>
    </source>
</evidence>
<dbReference type="InterPro" id="IPR020841">
    <property type="entry name" value="PKS_Beta-ketoAc_synthase_dom"/>
</dbReference>
<dbReference type="Pfam" id="PF22336">
    <property type="entry name" value="RhiE-like_linker"/>
    <property type="match status" value="1"/>
</dbReference>
<dbReference type="InterPro" id="IPR013149">
    <property type="entry name" value="ADH-like_C"/>
</dbReference>
<dbReference type="SMART" id="SM00822">
    <property type="entry name" value="PKS_KR"/>
    <property type="match status" value="1"/>
</dbReference>
<dbReference type="SMART" id="SM00827">
    <property type="entry name" value="PKS_AT"/>
    <property type="match status" value="1"/>
</dbReference>
<dbReference type="CDD" id="cd00833">
    <property type="entry name" value="PKS"/>
    <property type="match status" value="1"/>
</dbReference>
<dbReference type="Gene3D" id="1.10.1200.10">
    <property type="entry name" value="ACP-like"/>
    <property type="match status" value="1"/>
</dbReference>
<keyword evidence="16" id="KW-1185">Reference proteome</keyword>
<name>A0AA91M4J7_9MYCO</name>
<dbReference type="SUPFAM" id="SSF50129">
    <property type="entry name" value="GroES-like"/>
    <property type="match status" value="1"/>
</dbReference>
<dbReference type="SUPFAM" id="SSF55048">
    <property type="entry name" value="Probable ACP-binding domain of malonyl-CoA ACP transacylase"/>
    <property type="match status" value="1"/>
</dbReference>
<reference evidence="15 16" key="1">
    <citation type="submission" date="2017-02" db="EMBL/GenBank/DDBJ databases">
        <title>The new phylogeny of genus Mycobacterium.</title>
        <authorList>
            <person name="Tortoli E."/>
            <person name="Trovato A."/>
            <person name="Cirillo D.M."/>
        </authorList>
    </citation>
    <scope>NUCLEOTIDE SEQUENCE [LARGE SCALE GENOMIC DNA]</scope>
    <source>
        <strain evidence="15 16">DSM 45633</strain>
    </source>
</reference>
<dbReference type="SMART" id="SM00823">
    <property type="entry name" value="PKS_PP"/>
    <property type="match status" value="1"/>
</dbReference>
<keyword evidence="4" id="KW-0963">Cytoplasm</keyword>
<dbReference type="Gene3D" id="3.90.180.10">
    <property type="entry name" value="Medium-chain alcohol dehydrogenases, catalytic domain"/>
    <property type="match status" value="1"/>
</dbReference>
<dbReference type="Gene3D" id="3.40.366.10">
    <property type="entry name" value="Malonyl-Coenzyme A Acyl Carrier Protein, domain 2"/>
    <property type="match status" value="1"/>
</dbReference>
<evidence type="ECO:0000256" key="11">
    <source>
        <dbReference type="PROSITE-ProRule" id="PRU01363"/>
    </source>
</evidence>
<dbReference type="SMART" id="SM00825">
    <property type="entry name" value="PKS_KS"/>
    <property type="match status" value="1"/>
</dbReference>
<dbReference type="PANTHER" id="PTHR43775">
    <property type="entry name" value="FATTY ACID SYNTHASE"/>
    <property type="match status" value="1"/>
</dbReference>
<dbReference type="InterPro" id="IPR016035">
    <property type="entry name" value="Acyl_Trfase/lysoPLipase"/>
</dbReference>
<keyword evidence="10" id="KW-0012">Acyltransferase</keyword>
<feature type="domain" description="Carrier" evidence="12">
    <location>
        <begin position="2021"/>
        <end position="2101"/>
    </location>
</feature>
<dbReference type="GO" id="GO:0004312">
    <property type="term" value="F:fatty acid synthase activity"/>
    <property type="evidence" value="ECO:0007669"/>
    <property type="project" value="TreeGrafter"/>
</dbReference>
<dbReference type="Pfam" id="PF08659">
    <property type="entry name" value="KR"/>
    <property type="match status" value="1"/>
</dbReference>
<dbReference type="InterPro" id="IPR054514">
    <property type="entry name" value="RhiE-like_linker"/>
</dbReference>
<keyword evidence="3" id="KW-0596">Phosphopantetheine</keyword>
<dbReference type="SMART" id="SM00829">
    <property type="entry name" value="PKS_ER"/>
    <property type="match status" value="1"/>
</dbReference>
<dbReference type="Pfam" id="PF00107">
    <property type="entry name" value="ADH_zinc_N"/>
    <property type="match status" value="1"/>
</dbReference>
<feature type="domain" description="PKS/mFAS DH" evidence="14">
    <location>
        <begin position="907"/>
        <end position="1193"/>
    </location>
</feature>
<dbReference type="FunFam" id="3.40.47.10:FF:000019">
    <property type="entry name" value="Polyketide synthase type I"/>
    <property type="match status" value="1"/>
</dbReference>
<evidence type="ECO:0000256" key="9">
    <source>
        <dbReference type="ARBA" id="ARBA00023268"/>
    </source>
</evidence>
<dbReference type="GO" id="GO:0006633">
    <property type="term" value="P:fatty acid biosynthetic process"/>
    <property type="evidence" value="ECO:0007669"/>
    <property type="project" value="InterPro"/>
</dbReference>
<keyword evidence="9" id="KW-0511">Multifunctional enzyme</keyword>
<dbReference type="NCBIfam" id="NF041183">
    <property type="entry name" value="Pks2_ls1_myc"/>
    <property type="match status" value="1"/>
</dbReference>
<dbReference type="SUPFAM" id="SSF47336">
    <property type="entry name" value="ACP-like"/>
    <property type="match status" value="1"/>
</dbReference>
<dbReference type="PROSITE" id="PS00606">
    <property type="entry name" value="KS3_1"/>
    <property type="match status" value="1"/>
</dbReference>
<dbReference type="GO" id="GO:0071770">
    <property type="term" value="P:DIM/DIP cell wall layer assembly"/>
    <property type="evidence" value="ECO:0007669"/>
    <property type="project" value="TreeGrafter"/>
</dbReference>
<evidence type="ECO:0000256" key="3">
    <source>
        <dbReference type="ARBA" id="ARBA00022450"/>
    </source>
</evidence>
<dbReference type="Gene3D" id="3.40.50.720">
    <property type="entry name" value="NAD(P)-binding Rossmann-like Domain"/>
    <property type="match status" value="3"/>
</dbReference>
<dbReference type="SMART" id="SM00826">
    <property type="entry name" value="PKS_DH"/>
    <property type="match status" value="1"/>
</dbReference>
<dbReference type="PROSITE" id="PS50075">
    <property type="entry name" value="CARRIER"/>
    <property type="match status" value="1"/>
</dbReference>
<dbReference type="Proteomes" id="UP000192320">
    <property type="component" value="Unassembled WGS sequence"/>
</dbReference>
<dbReference type="InterPro" id="IPR014043">
    <property type="entry name" value="Acyl_transferase_dom"/>
</dbReference>
<comment type="caution">
    <text evidence="11">Lacks conserved residue(s) required for the propagation of feature annotation.</text>
</comment>
<dbReference type="Gene3D" id="3.40.47.10">
    <property type="match status" value="1"/>
</dbReference>
<evidence type="ECO:0000313" key="16">
    <source>
        <dbReference type="Proteomes" id="UP000192320"/>
    </source>
</evidence>
<dbReference type="InterPro" id="IPR020806">
    <property type="entry name" value="PKS_PP-bd"/>
</dbReference>